<gene>
    <name evidence="7" type="ORF">EZV62_026896</name>
</gene>
<evidence type="ECO:0000256" key="4">
    <source>
        <dbReference type="ARBA" id="ARBA00022989"/>
    </source>
</evidence>
<proteinExistence type="inferred from homology"/>
<feature type="transmembrane region" description="Helical" evidence="6">
    <location>
        <begin position="265"/>
        <end position="284"/>
    </location>
</feature>
<protein>
    <recommendedName>
        <fullName evidence="9">Nucleobase-ascorbate transporter 2</fullName>
    </recommendedName>
</protein>
<dbReference type="GO" id="GO:0022857">
    <property type="term" value="F:transmembrane transporter activity"/>
    <property type="evidence" value="ECO:0007669"/>
    <property type="project" value="InterPro"/>
</dbReference>
<reference evidence="8" key="1">
    <citation type="journal article" date="2019" name="Gigascience">
        <title>De novo genome assembly of the endangered Acer yangbiense, a plant species with extremely small populations endemic to Yunnan Province, China.</title>
        <authorList>
            <person name="Yang J."/>
            <person name="Wariss H.M."/>
            <person name="Tao L."/>
            <person name="Zhang R."/>
            <person name="Yun Q."/>
            <person name="Hollingsworth P."/>
            <person name="Dao Z."/>
            <person name="Luo G."/>
            <person name="Guo H."/>
            <person name="Ma Y."/>
            <person name="Sun W."/>
        </authorList>
    </citation>
    <scope>NUCLEOTIDE SEQUENCE [LARGE SCALE GENOMIC DNA]</scope>
    <source>
        <strain evidence="8">cv. Malutang</strain>
    </source>
</reference>
<feature type="transmembrane region" description="Helical" evidence="6">
    <location>
        <begin position="195"/>
        <end position="216"/>
    </location>
</feature>
<evidence type="ECO:0008006" key="9">
    <source>
        <dbReference type="Google" id="ProtNLM"/>
    </source>
</evidence>
<keyword evidence="4 6" id="KW-1133">Transmembrane helix</keyword>
<comment type="subcellular location">
    <subcellularLocation>
        <location evidence="1">Membrane</location>
        <topology evidence="1">Multi-pass membrane protein</topology>
    </subcellularLocation>
</comment>
<evidence type="ECO:0000313" key="7">
    <source>
        <dbReference type="EMBL" id="TXG47602.1"/>
    </source>
</evidence>
<evidence type="ECO:0000256" key="6">
    <source>
        <dbReference type="SAM" id="Phobius"/>
    </source>
</evidence>
<organism evidence="7 8">
    <name type="scientific">Acer yangbiense</name>
    <dbReference type="NCBI Taxonomy" id="1000413"/>
    <lineage>
        <taxon>Eukaryota</taxon>
        <taxon>Viridiplantae</taxon>
        <taxon>Streptophyta</taxon>
        <taxon>Embryophyta</taxon>
        <taxon>Tracheophyta</taxon>
        <taxon>Spermatophyta</taxon>
        <taxon>Magnoliopsida</taxon>
        <taxon>eudicotyledons</taxon>
        <taxon>Gunneridae</taxon>
        <taxon>Pentapetalae</taxon>
        <taxon>rosids</taxon>
        <taxon>malvids</taxon>
        <taxon>Sapindales</taxon>
        <taxon>Sapindaceae</taxon>
        <taxon>Hippocastanoideae</taxon>
        <taxon>Acereae</taxon>
        <taxon>Acer</taxon>
    </lineage>
</organism>
<dbReference type="OrthoDB" id="1641903at2759"/>
<evidence type="ECO:0000256" key="3">
    <source>
        <dbReference type="ARBA" id="ARBA00022692"/>
    </source>
</evidence>
<accession>A0A5C7GTF7</accession>
<dbReference type="Proteomes" id="UP000323000">
    <property type="component" value="Chromosome 13"/>
</dbReference>
<sequence length="436" mass="48759">MATFSLVSLCDLLSSTYSPDRTMERQHWFFSPLGMVPVISLVGFGLFDRGFPVVCWTVRGNRHSYARPIYIAFSQYLKNFQTRQMPILERFALLICITVIWAYAHLLTASGAYKHRSDVTQVHCRTDKANLISSAPWIKIPFPLQWGAPTFDAGHAFGMMAAVLVSLIESTGAYKAASRLASATPPPARVLSRGIGWQGIGILLSGLFGTLSGCTVSVNNRENVGLLGSTRVGSRRVIQISAGFMIFFSMLGKFGAFFASIPFTIFAAVYCVLFGLVSSVGLSFLQFKNMNSMRNLFICGVALFLGLSIPEYFRQYTATALHGPSHTRAGWVSLKALKCTMNDCIVVFYYSVTCLIDLCFFRGHHQFNDFLNTIFFSSPTVALIVAVFLDNTLDYKDSARDRGMPWWVKFRTFKGDSRNEEFYTLLFNLNRFFPPS</sequence>
<dbReference type="EMBL" id="VAHF01000013">
    <property type="protein sequence ID" value="TXG47602.1"/>
    <property type="molecule type" value="Genomic_DNA"/>
</dbReference>
<feature type="transmembrane region" description="Helical" evidence="6">
    <location>
        <begin position="91"/>
        <end position="113"/>
    </location>
</feature>
<keyword evidence="8" id="KW-1185">Reference proteome</keyword>
<name>A0A5C7GTF7_9ROSI</name>
<dbReference type="PANTHER" id="PTHR11119">
    <property type="entry name" value="XANTHINE-URACIL / VITAMIN C PERMEASE FAMILY MEMBER"/>
    <property type="match status" value="1"/>
</dbReference>
<evidence type="ECO:0000256" key="1">
    <source>
        <dbReference type="ARBA" id="ARBA00004141"/>
    </source>
</evidence>
<feature type="transmembrane region" description="Helical" evidence="6">
    <location>
        <begin position="28"/>
        <end position="47"/>
    </location>
</feature>
<dbReference type="InterPro" id="IPR006043">
    <property type="entry name" value="NCS2"/>
</dbReference>
<comment type="caution">
    <text evidence="7">The sequence shown here is derived from an EMBL/GenBank/DDBJ whole genome shotgun (WGS) entry which is preliminary data.</text>
</comment>
<keyword evidence="5 6" id="KW-0472">Membrane</keyword>
<dbReference type="AlphaFoldDB" id="A0A5C7GTF7"/>
<evidence type="ECO:0000313" key="8">
    <source>
        <dbReference type="Proteomes" id="UP000323000"/>
    </source>
</evidence>
<feature type="transmembrane region" description="Helical" evidence="6">
    <location>
        <begin position="237"/>
        <end position="259"/>
    </location>
</feature>
<keyword evidence="3 6" id="KW-0812">Transmembrane</keyword>
<feature type="transmembrane region" description="Helical" evidence="6">
    <location>
        <begin position="370"/>
        <end position="389"/>
    </location>
</feature>
<dbReference type="GO" id="GO:0016020">
    <property type="term" value="C:membrane"/>
    <property type="evidence" value="ECO:0007669"/>
    <property type="project" value="UniProtKB-SubCell"/>
</dbReference>
<evidence type="ECO:0000256" key="5">
    <source>
        <dbReference type="ARBA" id="ARBA00023136"/>
    </source>
</evidence>
<evidence type="ECO:0000256" key="2">
    <source>
        <dbReference type="ARBA" id="ARBA00008821"/>
    </source>
</evidence>
<dbReference type="Pfam" id="PF00860">
    <property type="entry name" value="Xan_ur_permease"/>
    <property type="match status" value="1"/>
</dbReference>
<comment type="similarity">
    <text evidence="2">Belongs to the nucleobase:cation symporter-2 (NCS2) (TC 2.A.40) family.</text>
</comment>